<reference evidence="1" key="1">
    <citation type="journal article" date="2020" name="Nature">
        <title>Giant virus diversity and host interactions through global metagenomics.</title>
        <authorList>
            <person name="Schulz F."/>
            <person name="Roux S."/>
            <person name="Paez-Espino D."/>
            <person name="Jungbluth S."/>
            <person name="Walsh D.A."/>
            <person name="Denef V.J."/>
            <person name="McMahon K.D."/>
            <person name="Konstantinidis K.T."/>
            <person name="Eloe-Fadrosh E.A."/>
            <person name="Kyrpides N.C."/>
            <person name="Woyke T."/>
        </authorList>
    </citation>
    <scope>NUCLEOTIDE SEQUENCE</scope>
    <source>
        <strain evidence="1">GVMAG-M-3300023184-50</strain>
    </source>
</reference>
<dbReference type="AlphaFoldDB" id="A0A6C0I7N8"/>
<name>A0A6C0I7N8_9ZZZZ</name>
<evidence type="ECO:0000313" key="1">
    <source>
        <dbReference type="EMBL" id="QHT88425.1"/>
    </source>
</evidence>
<protein>
    <submittedName>
        <fullName evidence="1">Uncharacterized protein</fullName>
    </submittedName>
</protein>
<organism evidence="1">
    <name type="scientific">viral metagenome</name>
    <dbReference type="NCBI Taxonomy" id="1070528"/>
    <lineage>
        <taxon>unclassified sequences</taxon>
        <taxon>metagenomes</taxon>
        <taxon>organismal metagenomes</taxon>
    </lineage>
</organism>
<dbReference type="SUPFAM" id="SSF88874">
    <property type="entry name" value="Receptor-binding domain of short tail fibre protein gp12"/>
    <property type="match status" value="1"/>
</dbReference>
<sequence length="415" mass="44597">MPFRSEKMIPMPNQKERVVIQKETVIREIPVQVLNASLDFLTVNRLSVTDLSIPDKSIFYPPNPHVFTKPFIDFSTSAPAIELRSNTNVLLSFKNNSLYTNNVSVSSGSFDNISVSKLSVDRIESRHGNEIGGVFMKEGHLTVPGNICADEFVAKTGSIGGIVFREGKSAFTHLGSKKIDVEQLCVSDLSCSQAVIQIGGVELSGGTLSAEAVQVESDSCISGVRIHNCGIECDFANMSMLTVNRVDFDCGSFSSFEDRISADVGFITPTNSTNSIGCTKIDKDSLVVDGDLKANTVEVKTISAEVVAAESVCVGGTHLQPNGVDTPMISADIGTITKFSSAHIECTRIDVATEIRADDYKLTDGTSILKGVFPKGIIMMYQGSVPPRGWLPCDGRGGTPRITSPVLGVIYIVRV</sequence>
<dbReference type="EMBL" id="MN740116">
    <property type="protein sequence ID" value="QHT88425.1"/>
    <property type="molecule type" value="Genomic_DNA"/>
</dbReference>
<proteinExistence type="predicted"/>
<accession>A0A6C0I7N8</accession>